<gene>
    <name evidence="7" type="ORF">AB0C36_38190</name>
</gene>
<dbReference type="InterPro" id="IPR000914">
    <property type="entry name" value="SBP_5_dom"/>
</dbReference>
<keyword evidence="8" id="KW-1185">Reference proteome</keyword>
<proteinExistence type="inferred from homology"/>
<feature type="signal peptide" evidence="5">
    <location>
        <begin position="1"/>
        <end position="48"/>
    </location>
</feature>
<dbReference type="Pfam" id="PF00496">
    <property type="entry name" value="SBP_bac_5"/>
    <property type="match status" value="1"/>
</dbReference>
<evidence type="ECO:0000313" key="7">
    <source>
        <dbReference type="EMBL" id="MEU8139316.1"/>
    </source>
</evidence>
<dbReference type="SUPFAM" id="SSF53850">
    <property type="entry name" value="Periplasmic binding protein-like II"/>
    <property type="match status" value="1"/>
</dbReference>
<dbReference type="Proteomes" id="UP001551482">
    <property type="component" value="Unassembled WGS sequence"/>
</dbReference>
<evidence type="ECO:0000256" key="5">
    <source>
        <dbReference type="SAM" id="SignalP"/>
    </source>
</evidence>
<feature type="domain" description="Solute-binding protein family 5" evidence="6">
    <location>
        <begin position="112"/>
        <end position="480"/>
    </location>
</feature>
<dbReference type="PANTHER" id="PTHR30290">
    <property type="entry name" value="PERIPLASMIC BINDING COMPONENT OF ABC TRANSPORTER"/>
    <property type="match status" value="1"/>
</dbReference>
<organism evidence="7 8">
    <name type="scientific">Streptodolium elevatio</name>
    <dbReference type="NCBI Taxonomy" id="3157996"/>
    <lineage>
        <taxon>Bacteria</taxon>
        <taxon>Bacillati</taxon>
        <taxon>Actinomycetota</taxon>
        <taxon>Actinomycetes</taxon>
        <taxon>Kitasatosporales</taxon>
        <taxon>Streptomycetaceae</taxon>
        <taxon>Streptodolium</taxon>
    </lineage>
</organism>
<evidence type="ECO:0000259" key="6">
    <source>
        <dbReference type="Pfam" id="PF00496"/>
    </source>
</evidence>
<evidence type="ECO:0000256" key="2">
    <source>
        <dbReference type="ARBA" id="ARBA00005695"/>
    </source>
</evidence>
<dbReference type="InterPro" id="IPR030678">
    <property type="entry name" value="Peptide/Ni-bd"/>
</dbReference>
<name>A0ABV3DU85_9ACTN</name>
<comment type="similarity">
    <text evidence="2">Belongs to the bacterial solute-binding protein 5 family.</text>
</comment>
<dbReference type="PANTHER" id="PTHR30290:SF10">
    <property type="entry name" value="PERIPLASMIC OLIGOPEPTIDE-BINDING PROTEIN-RELATED"/>
    <property type="match status" value="1"/>
</dbReference>
<feature type="chain" id="PRO_5046632629" evidence="5">
    <location>
        <begin position="49"/>
        <end position="563"/>
    </location>
</feature>
<dbReference type="Gene3D" id="3.40.190.10">
    <property type="entry name" value="Periplasmic binding protein-like II"/>
    <property type="match status" value="1"/>
</dbReference>
<accession>A0ABV3DU85</accession>
<dbReference type="PIRSF" id="PIRSF002741">
    <property type="entry name" value="MppA"/>
    <property type="match status" value="1"/>
</dbReference>
<comment type="caution">
    <text evidence="7">The sequence shown here is derived from an EMBL/GenBank/DDBJ whole genome shotgun (WGS) entry which is preliminary data.</text>
</comment>
<evidence type="ECO:0000256" key="1">
    <source>
        <dbReference type="ARBA" id="ARBA00004196"/>
    </source>
</evidence>
<dbReference type="EMBL" id="JBEZFP010000167">
    <property type="protein sequence ID" value="MEU8139316.1"/>
    <property type="molecule type" value="Genomic_DNA"/>
</dbReference>
<dbReference type="InterPro" id="IPR039424">
    <property type="entry name" value="SBP_5"/>
</dbReference>
<protein>
    <submittedName>
        <fullName evidence="7">ABC transporter substrate-binding protein</fullName>
    </submittedName>
</protein>
<dbReference type="CDD" id="cd08492">
    <property type="entry name" value="PBP2_NikA_DppA_OppA_like_15"/>
    <property type="match status" value="1"/>
</dbReference>
<dbReference type="RefSeq" id="WP_358363340.1">
    <property type="nucleotide sequence ID" value="NZ_JBEZFP010000167.1"/>
</dbReference>
<comment type="subcellular location">
    <subcellularLocation>
        <location evidence="1">Cell envelope</location>
    </subcellularLocation>
</comment>
<evidence type="ECO:0000313" key="8">
    <source>
        <dbReference type="Proteomes" id="UP001551482"/>
    </source>
</evidence>
<evidence type="ECO:0000256" key="3">
    <source>
        <dbReference type="ARBA" id="ARBA00022448"/>
    </source>
</evidence>
<evidence type="ECO:0000256" key="4">
    <source>
        <dbReference type="ARBA" id="ARBA00022729"/>
    </source>
</evidence>
<sequence>MPASRRTAGRTVAIPGRTGAAVRRPGSRIRRPALLPAAAVALALTASACSGTDGTTATAADAGPPRAGGTLTLALAVDPTCLDPQQYGLNASLNVGRQLVDSLTDQDPATGEIKPWLAQSWEVNPEATQFTFHLRPGVTFSDGTPVDATAVKANLDGVVALGAKAQIAGVYLTGYTGSTVVDPTTVRVEFGTPSAQFLQATSTVSLGLLAPATLARSADERCQGALVGSGPFVFGSYKQNQSVEITRRAGYNWGSSLWHKEGEAYLDKVVYKIIPESGVRAGALESGQVDAISDIQPQDEGRFEGGAYTVVTRPNPGVVFGLFPNVVRPGLDDDAVRHAVQKAVDRPELTQTVLSPRYKPATSPLAAVTPDYVDQGAALGYDPEGAKRILDAAGWLPGSDGIRAKNGRKLSFDVVFAPAFNASQSVLELVQQQLKKVGVDLRLRKLTPGETNTVLAGGDFDFSYLNLTRSDPDVLRVLFSTKSANRGHLPVGPLDTALDQQSRLNDQGPRYGQVAEAQRVIVERGYVIPLFELAQVHGLAAKVQGVTLDASSRLSLHDAWLKG</sequence>
<keyword evidence="4 5" id="KW-0732">Signal</keyword>
<keyword evidence="3" id="KW-0813">Transport</keyword>
<reference evidence="7 8" key="1">
    <citation type="submission" date="2024-06" db="EMBL/GenBank/DDBJ databases">
        <title>The Natural Products Discovery Center: Release of the First 8490 Sequenced Strains for Exploring Actinobacteria Biosynthetic Diversity.</title>
        <authorList>
            <person name="Kalkreuter E."/>
            <person name="Kautsar S.A."/>
            <person name="Yang D."/>
            <person name="Bader C.D."/>
            <person name="Teijaro C.N."/>
            <person name="Fluegel L."/>
            <person name="Davis C.M."/>
            <person name="Simpson J.R."/>
            <person name="Lauterbach L."/>
            <person name="Steele A.D."/>
            <person name="Gui C."/>
            <person name="Meng S."/>
            <person name="Li G."/>
            <person name="Viehrig K."/>
            <person name="Ye F."/>
            <person name="Su P."/>
            <person name="Kiefer A.F."/>
            <person name="Nichols A."/>
            <person name="Cepeda A.J."/>
            <person name="Yan W."/>
            <person name="Fan B."/>
            <person name="Jiang Y."/>
            <person name="Adhikari A."/>
            <person name="Zheng C.-J."/>
            <person name="Schuster L."/>
            <person name="Cowan T.M."/>
            <person name="Smanski M.J."/>
            <person name="Chevrette M.G."/>
            <person name="De Carvalho L.P.S."/>
            <person name="Shen B."/>
        </authorList>
    </citation>
    <scope>NUCLEOTIDE SEQUENCE [LARGE SCALE GENOMIC DNA]</scope>
    <source>
        <strain evidence="7 8">NPDC048946</strain>
    </source>
</reference>
<dbReference type="Gene3D" id="3.10.105.10">
    <property type="entry name" value="Dipeptide-binding Protein, Domain 3"/>
    <property type="match status" value="1"/>
</dbReference>